<feature type="region of interest" description="Disordered" evidence="1">
    <location>
        <begin position="28"/>
        <end position="47"/>
    </location>
</feature>
<reference evidence="4 5" key="1">
    <citation type="submission" date="2014-02" db="EMBL/GenBank/DDBJ databases">
        <authorList>
            <person name="Genoscope - CEA"/>
        </authorList>
    </citation>
    <scope>NUCLEOTIDE SEQUENCE [LARGE SCALE GENOMIC DNA]</scope>
    <source>
        <strain evidence="4 5">PCC 8005</strain>
    </source>
</reference>
<dbReference type="Proteomes" id="UP000032946">
    <property type="component" value="Chromosome"/>
</dbReference>
<accession>A0A9P1KBT2</accession>
<evidence type="ECO:0000313" key="5">
    <source>
        <dbReference type="Proteomes" id="UP000032946"/>
    </source>
</evidence>
<dbReference type="InterPro" id="IPR000782">
    <property type="entry name" value="FAS1_domain"/>
</dbReference>
<feature type="signal peptide" evidence="2">
    <location>
        <begin position="1"/>
        <end position="22"/>
    </location>
</feature>
<proteinExistence type="predicted"/>
<feature type="compositionally biased region" description="Polar residues" evidence="1">
    <location>
        <begin position="29"/>
        <end position="42"/>
    </location>
</feature>
<evidence type="ECO:0000256" key="2">
    <source>
        <dbReference type="SAM" id="SignalP"/>
    </source>
</evidence>
<dbReference type="Pfam" id="PF02469">
    <property type="entry name" value="Fasciclin"/>
    <property type="match status" value="1"/>
</dbReference>
<dbReference type="EMBL" id="FO818640">
    <property type="protein sequence ID" value="CDM92934.1"/>
    <property type="molecule type" value="Genomic_DNA"/>
</dbReference>
<dbReference type="PANTHER" id="PTHR10900">
    <property type="entry name" value="PERIOSTIN-RELATED"/>
    <property type="match status" value="1"/>
</dbReference>
<dbReference type="FunFam" id="2.30.180.10:FF:000019">
    <property type="entry name" value="Cell surface lipoprotein"/>
    <property type="match status" value="1"/>
</dbReference>
<evidence type="ECO:0000313" key="4">
    <source>
        <dbReference type="EMBL" id="CDM92934.1"/>
    </source>
</evidence>
<dbReference type="SUPFAM" id="SSF82153">
    <property type="entry name" value="FAS1 domain"/>
    <property type="match status" value="1"/>
</dbReference>
<name>A0A9P1KBT2_9CYAN</name>
<dbReference type="InterPro" id="IPR050904">
    <property type="entry name" value="Adhesion/Biosynth-related"/>
</dbReference>
<protein>
    <submittedName>
        <fullName evidence="4">Beta-Ig-H3/fasciclin</fullName>
    </submittedName>
</protein>
<evidence type="ECO:0000259" key="3">
    <source>
        <dbReference type="PROSITE" id="PS50213"/>
    </source>
</evidence>
<feature type="domain" description="FAS1" evidence="3">
    <location>
        <begin position="77"/>
        <end position="208"/>
    </location>
</feature>
<dbReference type="InterPro" id="IPR036378">
    <property type="entry name" value="FAS1_dom_sf"/>
</dbReference>
<dbReference type="Gene3D" id="2.30.180.10">
    <property type="entry name" value="FAS1 domain"/>
    <property type="match status" value="1"/>
</dbReference>
<feature type="chain" id="PRO_5040441822" evidence="2">
    <location>
        <begin position="23"/>
        <end position="214"/>
    </location>
</feature>
<organism evidence="4 5">
    <name type="scientific">Limnospira indica PCC 8005</name>
    <dbReference type="NCBI Taxonomy" id="376219"/>
    <lineage>
        <taxon>Bacteria</taxon>
        <taxon>Bacillati</taxon>
        <taxon>Cyanobacteriota</taxon>
        <taxon>Cyanophyceae</taxon>
        <taxon>Oscillatoriophycideae</taxon>
        <taxon>Oscillatoriales</taxon>
        <taxon>Sirenicapillariaceae</taxon>
        <taxon>Limnospira</taxon>
    </lineage>
</organism>
<keyword evidence="2" id="KW-0732">Signal</keyword>
<sequence length="214" mass="22151">MTLMAKRLLILLVTLGGTAFLAACGEPTATETQGEPTEQIAETSEPVATETVSDETIEAQAEPAGEEMTAVVDSDPTETIVGIASGDDQFSTLVAALEAAELAEILSGEGPFTVFAPTDEAFAALPEGTVEELLKPENRDQLVQILTYHVVPAQVLSANITDGSVETVAGMPLTITVMDGTVMVNEASVIQSDILGSNGVIHAVDTVILPGVVE</sequence>
<evidence type="ECO:0000256" key="1">
    <source>
        <dbReference type="SAM" id="MobiDB-lite"/>
    </source>
</evidence>
<dbReference type="PROSITE" id="PS51257">
    <property type="entry name" value="PROKAR_LIPOPROTEIN"/>
    <property type="match status" value="1"/>
</dbReference>
<dbReference type="PROSITE" id="PS50213">
    <property type="entry name" value="FAS1"/>
    <property type="match status" value="1"/>
</dbReference>
<dbReference type="SMART" id="SM00554">
    <property type="entry name" value="FAS1"/>
    <property type="match status" value="1"/>
</dbReference>
<keyword evidence="5" id="KW-1185">Reference proteome</keyword>
<gene>
    <name evidence="4" type="ORF">ARTHRO_10607</name>
</gene>
<dbReference type="AlphaFoldDB" id="A0A9P1KBT2"/>
<dbReference type="PANTHER" id="PTHR10900:SF77">
    <property type="entry name" value="FI19380P1"/>
    <property type="match status" value="1"/>
</dbReference>
<dbReference type="GO" id="GO:0005615">
    <property type="term" value="C:extracellular space"/>
    <property type="evidence" value="ECO:0007669"/>
    <property type="project" value="TreeGrafter"/>
</dbReference>